<gene>
    <name evidence="1" type="ORF">KDK_83160</name>
</gene>
<reference evidence="2" key="1">
    <citation type="submission" date="2018-12" db="EMBL/GenBank/DDBJ databases">
        <title>Tengunoibacter tsumagoiensis gen. nov., sp. nov., Dictyobacter kobayashii sp. nov., D. alpinus sp. nov., and D. joshuensis sp. nov. and description of Dictyobacteraceae fam. nov. within the order Ktedonobacterales isolated from Tengu-no-mugimeshi.</title>
        <authorList>
            <person name="Wang C.M."/>
            <person name="Zheng Y."/>
            <person name="Sakai Y."/>
            <person name="Toyoda A."/>
            <person name="Minakuchi Y."/>
            <person name="Abe K."/>
            <person name="Yokota A."/>
            <person name="Yabe S."/>
        </authorList>
    </citation>
    <scope>NUCLEOTIDE SEQUENCE [LARGE SCALE GENOMIC DNA]</scope>
    <source>
        <strain evidence="2">Uno11</strain>
    </source>
</reference>
<evidence type="ECO:0000313" key="2">
    <source>
        <dbReference type="Proteomes" id="UP000287188"/>
    </source>
</evidence>
<protein>
    <submittedName>
        <fullName evidence="1">Uncharacterized protein</fullName>
    </submittedName>
</protein>
<proteinExistence type="predicted"/>
<dbReference type="Proteomes" id="UP000287188">
    <property type="component" value="Unassembled WGS sequence"/>
</dbReference>
<sequence length="59" mass="6673">MDRSFVSPMITFTCKEVDKETSQSPHIDIPNTYTTISAAQTDISRSSVVSCALRMMWEQ</sequence>
<dbReference type="EMBL" id="BIFS01000002">
    <property type="protein sequence ID" value="GCE24516.1"/>
    <property type="molecule type" value="Genomic_DNA"/>
</dbReference>
<accession>A0A402AZI3</accession>
<keyword evidence="2" id="KW-1185">Reference proteome</keyword>
<comment type="caution">
    <text evidence="1">The sequence shown here is derived from an EMBL/GenBank/DDBJ whole genome shotgun (WGS) entry which is preliminary data.</text>
</comment>
<dbReference type="AlphaFoldDB" id="A0A402AZI3"/>
<name>A0A402AZI3_9CHLR</name>
<evidence type="ECO:0000313" key="1">
    <source>
        <dbReference type="EMBL" id="GCE24516.1"/>
    </source>
</evidence>
<organism evidence="1 2">
    <name type="scientific">Dictyobacter kobayashii</name>
    <dbReference type="NCBI Taxonomy" id="2014872"/>
    <lineage>
        <taxon>Bacteria</taxon>
        <taxon>Bacillati</taxon>
        <taxon>Chloroflexota</taxon>
        <taxon>Ktedonobacteria</taxon>
        <taxon>Ktedonobacterales</taxon>
        <taxon>Dictyobacteraceae</taxon>
        <taxon>Dictyobacter</taxon>
    </lineage>
</organism>